<dbReference type="PANTHER" id="PTHR11104">
    <property type="entry name" value="AMINOGLYCOSIDE N3-ACETYLTRANSFERASE"/>
    <property type="match status" value="1"/>
</dbReference>
<dbReference type="EMBL" id="JAJBPF010000021">
    <property type="protein sequence ID" value="MCB5645390.1"/>
    <property type="molecule type" value="Genomic_DNA"/>
</dbReference>
<evidence type="ECO:0000256" key="4">
    <source>
        <dbReference type="RuleBase" id="RU365031"/>
    </source>
</evidence>
<evidence type="ECO:0000313" key="6">
    <source>
        <dbReference type="Proteomes" id="UP001198148"/>
    </source>
</evidence>
<dbReference type="EC" id="2.3.1.-" evidence="4"/>
<keyword evidence="4" id="KW-0046">Antibiotic resistance</keyword>
<organism evidence="5 6">
    <name type="scientific">Bifidobacterium breve</name>
    <dbReference type="NCBI Taxonomy" id="1685"/>
    <lineage>
        <taxon>Bacteria</taxon>
        <taxon>Bacillati</taxon>
        <taxon>Actinomycetota</taxon>
        <taxon>Actinomycetes</taxon>
        <taxon>Bifidobacteriales</taxon>
        <taxon>Bifidobacteriaceae</taxon>
        <taxon>Bifidobacterium</taxon>
    </lineage>
</organism>
<dbReference type="RefSeq" id="WP_124880067.1">
    <property type="nucleotide sequence ID" value="NZ_CP034192.1"/>
</dbReference>
<dbReference type="GO" id="GO:0046353">
    <property type="term" value="F:aminoglycoside 3-N-acetyltransferase activity"/>
    <property type="evidence" value="ECO:0007669"/>
    <property type="project" value="UniProtKB-EC"/>
</dbReference>
<protein>
    <recommendedName>
        <fullName evidence="4">Aminoglycoside N(3)-acetyltransferase</fullName>
        <ecNumber evidence="4">2.3.1.-</ecNumber>
    </recommendedName>
</protein>
<dbReference type="InterPro" id="IPR028345">
    <property type="entry name" value="Antibiotic_NAT-like"/>
</dbReference>
<dbReference type="Pfam" id="PF02522">
    <property type="entry name" value="Antibiotic_NAT"/>
    <property type="match status" value="1"/>
</dbReference>
<accession>A0AAW4TZR5</accession>
<dbReference type="SUPFAM" id="SSF110710">
    <property type="entry name" value="TTHA0583/YokD-like"/>
    <property type="match status" value="1"/>
</dbReference>
<comment type="catalytic activity">
    <reaction evidence="4">
        <text>a 2-deoxystreptamine antibiotic + acetyl-CoA = an N(3)-acetyl-2-deoxystreptamine antibiotic + CoA + H(+)</text>
        <dbReference type="Rhea" id="RHEA:12665"/>
        <dbReference type="ChEBI" id="CHEBI:15378"/>
        <dbReference type="ChEBI" id="CHEBI:57287"/>
        <dbReference type="ChEBI" id="CHEBI:57288"/>
        <dbReference type="ChEBI" id="CHEBI:57921"/>
        <dbReference type="ChEBI" id="CHEBI:77452"/>
        <dbReference type="EC" id="2.3.1.81"/>
    </reaction>
</comment>
<proteinExistence type="inferred from homology"/>
<comment type="similarity">
    <text evidence="1 4">Belongs to the antibiotic N-acetyltransferase family.</text>
</comment>
<evidence type="ECO:0000256" key="3">
    <source>
        <dbReference type="ARBA" id="ARBA00023315"/>
    </source>
</evidence>
<dbReference type="InterPro" id="IPR003679">
    <property type="entry name" value="Amioglycoside_AcTrfase"/>
</dbReference>
<dbReference type="GO" id="GO:0046677">
    <property type="term" value="P:response to antibiotic"/>
    <property type="evidence" value="ECO:0007669"/>
    <property type="project" value="UniProtKB-KW"/>
</dbReference>
<comment type="caution">
    <text evidence="5">The sequence shown here is derived from an EMBL/GenBank/DDBJ whole genome shotgun (WGS) entry which is preliminary data.</text>
</comment>
<evidence type="ECO:0000256" key="2">
    <source>
        <dbReference type="ARBA" id="ARBA00022679"/>
    </source>
</evidence>
<dbReference type="AlphaFoldDB" id="A0AAW4TZR5"/>
<dbReference type="PANTHER" id="PTHR11104:SF0">
    <property type="entry name" value="SPBETA PROPHAGE-DERIVED AMINOGLYCOSIDE N(3')-ACETYLTRANSFERASE-LIKE PROTEIN YOKD"/>
    <property type="match status" value="1"/>
</dbReference>
<sequence length="293" mass="32341">MTWDERMITTVTTGTQLRDALLAVGLDPTDSCIVHTRLSAFGFIPGGEQTVVDVLKSVLYDGDIMMSAQTMDLSDSRYWGAPPVSPELIGTVNAALPAFNPETTPVHGIGRTPEYFRALPGTRRSSHPLYSMSAWGRHADWLCGLCGGEGNHDYDMPFGEHSPLARLYEIDGKVLFLGTGFETCTAIHYAESTIGRPHIQEIAPIGHVDAGTGERATEWTTFGTVELDRYDDFESFGDHFLSEHSDSVCTATLHEARILAFPIRDLVDIAREYYMQLDFRHSDRNGDDPGSHA</sequence>
<keyword evidence="2 4" id="KW-0808">Transferase</keyword>
<reference evidence="5" key="1">
    <citation type="submission" date="2021-10" db="EMBL/GenBank/DDBJ databases">
        <title>Collection of gut derived symbiotic bacterial strains cultured from healthy donors.</title>
        <authorList>
            <person name="Lin H."/>
            <person name="Littmann E."/>
            <person name="Claire K."/>
            <person name="Pamer E."/>
        </authorList>
    </citation>
    <scope>NUCLEOTIDE SEQUENCE</scope>
    <source>
        <strain evidence="5">MSK.23.105</strain>
    </source>
</reference>
<evidence type="ECO:0000313" key="5">
    <source>
        <dbReference type="EMBL" id="MCB5645390.1"/>
    </source>
</evidence>
<name>A0AAW4TZR5_BIFBR</name>
<dbReference type="Proteomes" id="UP001198148">
    <property type="component" value="Unassembled WGS sequence"/>
</dbReference>
<gene>
    <name evidence="5" type="ORF">LIP63_08425</name>
</gene>
<evidence type="ECO:0000256" key="1">
    <source>
        <dbReference type="ARBA" id="ARBA00006383"/>
    </source>
</evidence>
<keyword evidence="3 4" id="KW-0012">Acyltransferase</keyword>